<dbReference type="PANTHER" id="PTHR45649:SF28">
    <property type="entry name" value="TRANSPORTER, PUTATIVE (EUROFUNG)-RELATED"/>
    <property type="match status" value="1"/>
</dbReference>
<feature type="transmembrane region" description="Helical" evidence="6">
    <location>
        <begin position="402"/>
        <end position="422"/>
    </location>
</feature>
<dbReference type="AlphaFoldDB" id="A0AAE0IF17"/>
<keyword evidence="9" id="KW-1185">Reference proteome</keyword>
<feature type="transmembrane region" description="Helical" evidence="6">
    <location>
        <begin position="65"/>
        <end position="83"/>
    </location>
</feature>
<sequence length="445" mass="47707">MFLGWIIVLIVDECVALSLAELASRYPTSAGPYYWSFQLAPANVRTVLSFITGWTWLIGNWTITLSVNFGFASLIAATVALYHPDFVITAWQLLLLFYAICLITFVVCAYGNKLLPMVDTLCAAFTAIAIFITLVCLATKADVGRHSVADTLGYYDSTISGWGGFSFFIGMLPAAYTFSAVGMISTMAEEVHDPAVKLPKALALCVPVGGLAGLFFIIPICATMPALADILTAPVGQALPYIYGVVMGSPAGGLGLTILVLLITFFCSVSITVAASRCTWAFARDNAIPLSSIWSKVDERHGTPIYALALTTAVQMLLALINLGSSSAFVAFISVGVISLAVSYAIPIAISMWHRRLEVDNARWTMGSSIGWPVNAVAVLWIAFECVLFSMPQVLPVTEVSMNYAIVVFAGFMALSAVWYAVYAHRVYKGPPESDGLAADHVAGH</sequence>
<evidence type="ECO:0000313" key="9">
    <source>
        <dbReference type="Proteomes" id="UP001286456"/>
    </source>
</evidence>
<evidence type="ECO:0000256" key="3">
    <source>
        <dbReference type="ARBA" id="ARBA00022692"/>
    </source>
</evidence>
<feature type="transmembrane region" description="Helical" evidence="6">
    <location>
        <begin position="329"/>
        <end position="350"/>
    </location>
</feature>
<evidence type="ECO:0000256" key="4">
    <source>
        <dbReference type="ARBA" id="ARBA00022989"/>
    </source>
</evidence>
<dbReference type="PIRSF" id="PIRSF006060">
    <property type="entry name" value="AA_transporter"/>
    <property type="match status" value="1"/>
</dbReference>
<dbReference type="Proteomes" id="UP001286456">
    <property type="component" value="Unassembled WGS sequence"/>
</dbReference>
<proteinExistence type="predicted"/>
<dbReference type="Pfam" id="PF13520">
    <property type="entry name" value="AA_permease_2"/>
    <property type="match status" value="1"/>
</dbReference>
<keyword evidence="2" id="KW-0813">Transport</keyword>
<evidence type="ECO:0000256" key="6">
    <source>
        <dbReference type="SAM" id="Phobius"/>
    </source>
</evidence>
<dbReference type="PANTHER" id="PTHR45649">
    <property type="entry name" value="AMINO-ACID PERMEASE BAT1"/>
    <property type="match status" value="1"/>
</dbReference>
<accession>A0AAE0IF17</accession>
<feature type="transmembrane region" description="Helical" evidence="6">
    <location>
        <begin position="89"/>
        <end position="110"/>
    </location>
</feature>
<reference evidence="8" key="2">
    <citation type="submission" date="2023-06" db="EMBL/GenBank/DDBJ databases">
        <authorList>
            <consortium name="Lawrence Berkeley National Laboratory"/>
            <person name="Haridas S."/>
            <person name="Hensen N."/>
            <person name="Bonometti L."/>
            <person name="Westerberg I."/>
            <person name="Brannstrom I.O."/>
            <person name="Guillou S."/>
            <person name="Cros-Aarteil S."/>
            <person name="Calhoun S."/>
            <person name="Kuo A."/>
            <person name="Mondo S."/>
            <person name="Pangilinan J."/>
            <person name="Riley R."/>
            <person name="Labutti K."/>
            <person name="Andreopoulos B."/>
            <person name="Lipzen A."/>
            <person name="Chen C."/>
            <person name="Yanf M."/>
            <person name="Daum C."/>
            <person name="Ng V."/>
            <person name="Clum A."/>
            <person name="Steindorff A."/>
            <person name="Ohm R."/>
            <person name="Martin F."/>
            <person name="Silar P."/>
            <person name="Natvig D."/>
            <person name="Lalanne C."/>
            <person name="Gautier V."/>
            <person name="Ament-Velasquez S.L."/>
            <person name="Kruys A."/>
            <person name="Hutchinson M.I."/>
            <person name="Powell A.J."/>
            <person name="Barry K."/>
            <person name="Miller A.N."/>
            <person name="Grigoriev I.V."/>
            <person name="Debuchy R."/>
            <person name="Gladieux P."/>
            <person name="Thoren M.H."/>
            <person name="Johannesson H."/>
        </authorList>
    </citation>
    <scope>NUCLEOTIDE SEQUENCE</scope>
    <source>
        <strain evidence="8">SMH4131-1</strain>
    </source>
</reference>
<keyword evidence="3 6" id="KW-0812">Transmembrane</keyword>
<dbReference type="Gene3D" id="1.20.1740.10">
    <property type="entry name" value="Amino acid/polyamine transporter I"/>
    <property type="match status" value="1"/>
</dbReference>
<feature type="transmembrane region" description="Helical" evidence="6">
    <location>
        <begin position="240"/>
        <end position="267"/>
    </location>
</feature>
<feature type="transmembrane region" description="Helical" evidence="6">
    <location>
        <begin position="201"/>
        <end position="228"/>
    </location>
</feature>
<feature type="transmembrane region" description="Helical" evidence="6">
    <location>
        <begin position="122"/>
        <end position="141"/>
    </location>
</feature>
<feature type="transmembrane region" description="Helical" evidence="6">
    <location>
        <begin position="305"/>
        <end position="323"/>
    </location>
</feature>
<evidence type="ECO:0000256" key="2">
    <source>
        <dbReference type="ARBA" id="ARBA00022448"/>
    </source>
</evidence>
<organism evidence="8 9">
    <name type="scientific">Cercophora scortea</name>
    <dbReference type="NCBI Taxonomy" id="314031"/>
    <lineage>
        <taxon>Eukaryota</taxon>
        <taxon>Fungi</taxon>
        <taxon>Dikarya</taxon>
        <taxon>Ascomycota</taxon>
        <taxon>Pezizomycotina</taxon>
        <taxon>Sordariomycetes</taxon>
        <taxon>Sordariomycetidae</taxon>
        <taxon>Sordariales</taxon>
        <taxon>Lasiosphaeriaceae</taxon>
        <taxon>Cercophora</taxon>
    </lineage>
</organism>
<dbReference type="GO" id="GO:0022857">
    <property type="term" value="F:transmembrane transporter activity"/>
    <property type="evidence" value="ECO:0007669"/>
    <property type="project" value="InterPro"/>
</dbReference>
<keyword evidence="5 6" id="KW-0472">Membrane</keyword>
<dbReference type="EMBL" id="JAUEPO010000004">
    <property type="protein sequence ID" value="KAK3324013.1"/>
    <property type="molecule type" value="Genomic_DNA"/>
</dbReference>
<feature type="transmembrane region" description="Helical" evidence="6">
    <location>
        <begin position="40"/>
        <end position="58"/>
    </location>
</feature>
<name>A0AAE0IF17_9PEZI</name>
<feature type="signal peptide" evidence="7">
    <location>
        <begin position="1"/>
        <end position="16"/>
    </location>
</feature>
<dbReference type="InterPro" id="IPR002293">
    <property type="entry name" value="AA/rel_permease1"/>
</dbReference>
<comment type="subcellular location">
    <subcellularLocation>
        <location evidence="1">Membrane</location>
        <topology evidence="1">Multi-pass membrane protein</topology>
    </subcellularLocation>
</comment>
<keyword evidence="4 6" id="KW-1133">Transmembrane helix</keyword>
<evidence type="ECO:0000256" key="5">
    <source>
        <dbReference type="ARBA" id="ARBA00023136"/>
    </source>
</evidence>
<evidence type="ECO:0000256" key="1">
    <source>
        <dbReference type="ARBA" id="ARBA00004141"/>
    </source>
</evidence>
<feature type="transmembrane region" description="Helical" evidence="6">
    <location>
        <begin position="370"/>
        <end position="390"/>
    </location>
</feature>
<protein>
    <submittedName>
        <fullName evidence="8">Amino acid/polyamine transporter I</fullName>
    </submittedName>
</protein>
<evidence type="ECO:0000313" key="8">
    <source>
        <dbReference type="EMBL" id="KAK3324013.1"/>
    </source>
</evidence>
<reference evidence="8" key="1">
    <citation type="journal article" date="2023" name="Mol. Phylogenet. Evol.">
        <title>Genome-scale phylogeny and comparative genomics of the fungal order Sordariales.</title>
        <authorList>
            <person name="Hensen N."/>
            <person name="Bonometti L."/>
            <person name="Westerberg I."/>
            <person name="Brannstrom I.O."/>
            <person name="Guillou S."/>
            <person name="Cros-Aarteil S."/>
            <person name="Calhoun S."/>
            <person name="Haridas S."/>
            <person name="Kuo A."/>
            <person name="Mondo S."/>
            <person name="Pangilinan J."/>
            <person name="Riley R."/>
            <person name="LaButti K."/>
            <person name="Andreopoulos B."/>
            <person name="Lipzen A."/>
            <person name="Chen C."/>
            <person name="Yan M."/>
            <person name="Daum C."/>
            <person name="Ng V."/>
            <person name="Clum A."/>
            <person name="Steindorff A."/>
            <person name="Ohm R.A."/>
            <person name="Martin F."/>
            <person name="Silar P."/>
            <person name="Natvig D.O."/>
            <person name="Lalanne C."/>
            <person name="Gautier V."/>
            <person name="Ament-Velasquez S.L."/>
            <person name="Kruys A."/>
            <person name="Hutchinson M.I."/>
            <person name="Powell A.J."/>
            <person name="Barry K."/>
            <person name="Miller A.N."/>
            <person name="Grigoriev I.V."/>
            <person name="Debuchy R."/>
            <person name="Gladieux P."/>
            <person name="Hiltunen Thoren M."/>
            <person name="Johannesson H."/>
        </authorList>
    </citation>
    <scope>NUCLEOTIDE SEQUENCE</scope>
    <source>
        <strain evidence="8">SMH4131-1</strain>
    </source>
</reference>
<dbReference type="GO" id="GO:0016020">
    <property type="term" value="C:membrane"/>
    <property type="evidence" value="ECO:0007669"/>
    <property type="project" value="UniProtKB-SubCell"/>
</dbReference>
<gene>
    <name evidence="8" type="ORF">B0T19DRAFT_427489</name>
</gene>
<comment type="caution">
    <text evidence="8">The sequence shown here is derived from an EMBL/GenBank/DDBJ whole genome shotgun (WGS) entry which is preliminary data.</text>
</comment>
<keyword evidence="7" id="KW-0732">Signal</keyword>
<feature type="chain" id="PRO_5042165550" evidence="7">
    <location>
        <begin position="17"/>
        <end position="445"/>
    </location>
</feature>
<evidence type="ECO:0000256" key="7">
    <source>
        <dbReference type="SAM" id="SignalP"/>
    </source>
</evidence>
<feature type="transmembrane region" description="Helical" evidence="6">
    <location>
        <begin position="161"/>
        <end position="181"/>
    </location>
</feature>